<proteinExistence type="predicted"/>
<dbReference type="SUPFAM" id="SSF47413">
    <property type="entry name" value="lambda repressor-like DNA-binding domains"/>
    <property type="match status" value="1"/>
</dbReference>
<dbReference type="Pfam" id="PF01381">
    <property type="entry name" value="HTH_3"/>
    <property type="match status" value="1"/>
</dbReference>
<dbReference type="AlphaFoldDB" id="A0A1S9IXA2"/>
<reference evidence="1" key="1">
    <citation type="submission" date="2017-02" db="EMBL/GenBank/DDBJ databases">
        <title>Shigella draft genomes.</title>
        <authorList>
            <person name="Weis A.M."/>
            <person name="Weimer B.C."/>
            <person name="Gilpin B."/>
        </authorList>
    </citation>
    <scope>NUCLEOTIDE SEQUENCE [LARGE SCALE GENOMIC DNA]</scope>
    <source>
        <strain evidence="1">BCW_4868</strain>
    </source>
</reference>
<dbReference type="PROSITE" id="PS50943">
    <property type="entry name" value="HTH_CROC1"/>
    <property type="match status" value="1"/>
</dbReference>
<dbReference type="RefSeq" id="WP_001048459.1">
    <property type="nucleotide sequence ID" value="NZ_MSJS02000137.1"/>
</dbReference>
<dbReference type="InterPro" id="IPR010982">
    <property type="entry name" value="Lambda_DNA-bd_dom_sf"/>
</dbReference>
<dbReference type="Gene3D" id="1.10.260.40">
    <property type="entry name" value="lambda repressor-like DNA-binding domains"/>
    <property type="match status" value="1"/>
</dbReference>
<evidence type="ECO:0000313" key="1">
    <source>
        <dbReference type="EMBL" id="OOO75222.1"/>
    </source>
</evidence>
<dbReference type="InterPro" id="IPR001387">
    <property type="entry name" value="Cro/C1-type_HTH"/>
</dbReference>
<organism evidence="1">
    <name type="scientific">Shigella boydii</name>
    <dbReference type="NCBI Taxonomy" id="621"/>
    <lineage>
        <taxon>Bacteria</taxon>
        <taxon>Pseudomonadati</taxon>
        <taxon>Pseudomonadota</taxon>
        <taxon>Gammaproteobacteria</taxon>
        <taxon>Enterobacterales</taxon>
        <taxon>Enterobacteriaceae</taxon>
        <taxon>Shigella</taxon>
    </lineage>
</organism>
<dbReference type="CDD" id="cd00093">
    <property type="entry name" value="HTH_XRE"/>
    <property type="match status" value="1"/>
</dbReference>
<dbReference type="GO" id="GO:0003677">
    <property type="term" value="F:DNA binding"/>
    <property type="evidence" value="ECO:0007669"/>
    <property type="project" value="InterPro"/>
</dbReference>
<gene>
    <name evidence="1" type="ORF">AJR17_023800</name>
</gene>
<comment type="caution">
    <text evidence="1">The sequence shown here is derived from an EMBL/GenBank/DDBJ whole genome shotgun (WGS) entry which is preliminary data.</text>
</comment>
<protein>
    <submittedName>
        <fullName evidence="1">Transcriptional regulator</fullName>
    </submittedName>
</protein>
<sequence>MNLGEYLHHSRITQKDFAEIVGVTQGMVSHVITGRAKLTGGKVLRWCEATGWVVTPHEIDSSTYPNPTDGIPVDYQANTQPALGVDS</sequence>
<name>A0A1S9IXA2_SHIBO</name>
<dbReference type="Proteomes" id="UP000868349">
    <property type="component" value="Unassembled WGS sequence"/>
</dbReference>
<accession>A0A1S9IXA2</accession>
<dbReference type="EMBL" id="MSJS02000137">
    <property type="protein sequence ID" value="OOO75222.1"/>
    <property type="molecule type" value="Genomic_DNA"/>
</dbReference>